<dbReference type="PROSITE" id="PS01129">
    <property type="entry name" value="PSI_RLU"/>
    <property type="match status" value="1"/>
</dbReference>
<dbReference type="STRING" id="947166.A0A1D1W1L1"/>
<protein>
    <recommendedName>
        <fullName evidence="3">Pseudouridine synthase RsuA/RluA-like domain-containing protein</fullName>
    </recommendedName>
</protein>
<dbReference type="OrthoDB" id="424794at2759"/>
<dbReference type="PANTHER" id="PTHR21600:SF40">
    <property type="entry name" value="PSEUDOURIDYLATE SYNTHASE RPUSD2"/>
    <property type="match status" value="1"/>
</dbReference>
<evidence type="ECO:0000256" key="1">
    <source>
        <dbReference type="PIRSR" id="PIRSR606225-1"/>
    </source>
</evidence>
<dbReference type="InterPro" id="IPR006225">
    <property type="entry name" value="PsdUridine_synth_RluC/D"/>
</dbReference>
<dbReference type="CDD" id="cd02557">
    <property type="entry name" value="PseudoU_synth_ScRIB2"/>
    <property type="match status" value="1"/>
</dbReference>
<dbReference type="PANTHER" id="PTHR21600">
    <property type="entry name" value="MITOCHONDRIAL RNA PSEUDOURIDINE SYNTHASE"/>
    <property type="match status" value="1"/>
</dbReference>
<dbReference type="Pfam" id="PF00849">
    <property type="entry name" value="PseudoU_synth_2"/>
    <property type="match status" value="1"/>
</dbReference>
<dbReference type="InterPro" id="IPR050188">
    <property type="entry name" value="RluA_PseudoU_synthase"/>
</dbReference>
<dbReference type="InterPro" id="IPR006145">
    <property type="entry name" value="PsdUridine_synth_RsuA/RluA"/>
</dbReference>
<dbReference type="NCBIfam" id="TIGR00005">
    <property type="entry name" value="rluA_subfam"/>
    <property type="match status" value="1"/>
</dbReference>
<dbReference type="InterPro" id="IPR020103">
    <property type="entry name" value="PsdUridine_synth_cat_dom_sf"/>
</dbReference>
<evidence type="ECO:0000259" key="3">
    <source>
        <dbReference type="Pfam" id="PF00849"/>
    </source>
</evidence>
<dbReference type="Proteomes" id="UP000186922">
    <property type="component" value="Unassembled WGS sequence"/>
</dbReference>
<gene>
    <name evidence="4" type="primary">RvY_15399-1</name>
    <name evidence="4" type="synonym">RvY_15399.1</name>
    <name evidence="4" type="ORF">RvY_15399</name>
</gene>
<dbReference type="InterPro" id="IPR006224">
    <property type="entry name" value="PsdUridine_synth_RluA-like_CS"/>
</dbReference>
<reference evidence="4 5" key="1">
    <citation type="journal article" date="2016" name="Nat. Commun.">
        <title>Extremotolerant tardigrade genome and improved radiotolerance of human cultured cells by tardigrade-unique protein.</title>
        <authorList>
            <person name="Hashimoto T."/>
            <person name="Horikawa D.D."/>
            <person name="Saito Y."/>
            <person name="Kuwahara H."/>
            <person name="Kozuka-Hata H."/>
            <person name="Shin-I T."/>
            <person name="Minakuchi Y."/>
            <person name="Ohishi K."/>
            <person name="Motoyama A."/>
            <person name="Aizu T."/>
            <person name="Enomoto A."/>
            <person name="Kondo K."/>
            <person name="Tanaka S."/>
            <person name="Hara Y."/>
            <person name="Koshikawa S."/>
            <person name="Sagara H."/>
            <person name="Miura T."/>
            <person name="Yokobori S."/>
            <person name="Miyagawa K."/>
            <person name="Suzuki Y."/>
            <person name="Kubo T."/>
            <person name="Oyama M."/>
            <person name="Kohara Y."/>
            <person name="Fujiyama A."/>
            <person name="Arakawa K."/>
            <person name="Katayama T."/>
            <person name="Toyoda A."/>
            <person name="Kunieda T."/>
        </authorList>
    </citation>
    <scope>NUCLEOTIDE SEQUENCE [LARGE SCALE GENOMIC DNA]</scope>
    <source>
        <strain evidence="4 5">YOKOZUNA-1</strain>
    </source>
</reference>
<feature type="compositionally biased region" description="Polar residues" evidence="2">
    <location>
        <begin position="68"/>
        <end position="83"/>
    </location>
</feature>
<dbReference type="Gene3D" id="3.30.2350.10">
    <property type="entry name" value="Pseudouridine synthase"/>
    <property type="match status" value="1"/>
</dbReference>
<feature type="region of interest" description="Disordered" evidence="2">
    <location>
        <begin position="63"/>
        <end position="93"/>
    </location>
</feature>
<name>A0A1D1W1L1_RAMVA</name>
<dbReference type="GO" id="GO:0009982">
    <property type="term" value="F:pseudouridine synthase activity"/>
    <property type="evidence" value="ECO:0007669"/>
    <property type="project" value="InterPro"/>
</dbReference>
<sequence length="502" mass="57004">MFCRALAFSKQLLHLSRHSVTRLTSVPRHLSSMATSASPLPVTIPEPVTEPIVLPDVAACPEPGIDKPSSSAEDATPASSSITSRKRPLGPDLTVPFRRKRQATSEEVTELIIPPDAEYYFENGLRKVTPYYFTWTTYAKGRWLGRTLEDIFRDEFFAVNKDVTEARISADSVNIFVNGIRTQLTHKIKNNDYIANYTHRHECPVTARPLKIVAETDDMLVIDKPASIPCHPCGRFRMNSVIYILASEFGRRNLRVAHRLDRLTSGLLIFAKNLSAAQSVHDQITERVVRKEYLAQVHGRFPTETVLCNEPIDCVNPRAGIYQVRDTGRPCTTEFHSLYYDEAKNTSIVKCKPLTGRTHQIRIHLQYIGFPIVNDPVYGANALYTGKDKIDPVGNDIFTDFPEECQRTKHFKLDKLPDDPWVDPKCPECWVKFEDPKDEDQRIDLHAWKYQGPSWKFETELPFWARHISPSLISEPSEASIVSLPDKTESQETFQLGSATHP</sequence>
<feature type="domain" description="Pseudouridine synthase RsuA/RluA-like" evidence="3">
    <location>
        <begin position="218"/>
        <end position="366"/>
    </location>
</feature>
<dbReference type="AlphaFoldDB" id="A0A1D1W1L1"/>
<organism evidence="4 5">
    <name type="scientific">Ramazzottius varieornatus</name>
    <name type="common">Water bear</name>
    <name type="synonym">Tardigrade</name>
    <dbReference type="NCBI Taxonomy" id="947166"/>
    <lineage>
        <taxon>Eukaryota</taxon>
        <taxon>Metazoa</taxon>
        <taxon>Ecdysozoa</taxon>
        <taxon>Tardigrada</taxon>
        <taxon>Eutardigrada</taxon>
        <taxon>Parachela</taxon>
        <taxon>Hypsibioidea</taxon>
        <taxon>Ramazzottiidae</taxon>
        <taxon>Ramazzottius</taxon>
    </lineage>
</organism>
<keyword evidence="5" id="KW-1185">Reference proteome</keyword>
<feature type="active site" evidence="1">
    <location>
        <position position="261"/>
    </location>
</feature>
<proteinExistence type="predicted"/>
<dbReference type="SUPFAM" id="SSF55120">
    <property type="entry name" value="Pseudouridine synthase"/>
    <property type="match status" value="1"/>
</dbReference>
<dbReference type="GO" id="GO:0000455">
    <property type="term" value="P:enzyme-directed rRNA pseudouridine synthesis"/>
    <property type="evidence" value="ECO:0007669"/>
    <property type="project" value="TreeGrafter"/>
</dbReference>
<evidence type="ECO:0000313" key="4">
    <source>
        <dbReference type="EMBL" id="GAV05234.1"/>
    </source>
</evidence>
<comment type="caution">
    <text evidence="4">The sequence shown here is derived from an EMBL/GenBank/DDBJ whole genome shotgun (WGS) entry which is preliminary data.</text>
</comment>
<accession>A0A1D1W1L1</accession>
<dbReference type="EMBL" id="BDGG01000012">
    <property type="protein sequence ID" value="GAV05234.1"/>
    <property type="molecule type" value="Genomic_DNA"/>
</dbReference>
<evidence type="ECO:0000256" key="2">
    <source>
        <dbReference type="SAM" id="MobiDB-lite"/>
    </source>
</evidence>
<dbReference type="GO" id="GO:0003723">
    <property type="term" value="F:RNA binding"/>
    <property type="evidence" value="ECO:0007669"/>
    <property type="project" value="InterPro"/>
</dbReference>
<evidence type="ECO:0000313" key="5">
    <source>
        <dbReference type="Proteomes" id="UP000186922"/>
    </source>
</evidence>